<gene>
    <name evidence="1" type="ORF">NP493_106g00009</name>
</gene>
<sequence>MWPWARQWPWSHGVEWPQSGCGRGPDSGPGLMMNVDYLQVLIGLSLDVAMGQTVALVSWCRVASVWMWPWARKWPWSHGVEWPQFGCGHGPDCGPGLMVNVDYLQSGCGHGPESGPGLMVNVDYLQVLIGLSLDVAMGQKVALVS</sequence>
<dbReference type="EMBL" id="JAODUO010000106">
    <property type="protein sequence ID" value="KAK2189435.1"/>
    <property type="molecule type" value="Genomic_DNA"/>
</dbReference>
<organism evidence="1 2">
    <name type="scientific">Ridgeia piscesae</name>
    <name type="common">Tubeworm</name>
    <dbReference type="NCBI Taxonomy" id="27915"/>
    <lineage>
        <taxon>Eukaryota</taxon>
        <taxon>Metazoa</taxon>
        <taxon>Spiralia</taxon>
        <taxon>Lophotrochozoa</taxon>
        <taxon>Annelida</taxon>
        <taxon>Polychaeta</taxon>
        <taxon>Sedentaria</taxon>
        <taxon>Canalipalpata</taxon>
        <taxon>Sabellida</taxon>
        <taxon>Siboglinidae</taxon>
        <taxon>Ridgeia</taxon>
    </lineage>
</organism>
<proteinExistence type="predicted"/>
<name>A0AAD9P7D5_RIDPI</name>
<comment type="caution">
    <text evidence="1">The sequence shown here is derived from an EMBL/GenBank/DDBJ whole genome shotgun (WGS) entry which is preliminary data.</text>
</comment>
<dbReference type="Proteomes" id="UP001209878">
    <property type="component" value="Unassembled WGS sequence"/>
</dbReference>
<evidence type="ECO:0000313" key="2">
    <source>
        <dbReference type="Proteomes" id="UP001209878"/>
    </source>
</evidence>
<reference evidence="1" key="1">
    <citation type="journal article" date="2023" name="Mol. Biol. Evol.">
        <title>Third-Generation Sequencing Reveals the Adaptive Role of the Epigenome in Three Deep-Sea Polychaetes.</title>
        <authorList>
            <person name="Perez M."/>
            <person name="Aroh O."/>
            <person name="Sun Y."/>
            <person name="Lan Y."/>
            <person name="Juniper S.K."/>
            <person name="Young C.R."/>
            <person name="Angers B."/>
            <person name="Qian P.Y."/>
        </authorList>
    </citation>
    <scope>NUCLEOTIDE SEQUENCE</scope>
    <source>
        <strain evidence="1">R07B-5</strain>
    </source>
</reference>
<dbReference type="AlphaFoldDB" id="A0AAD9P7D5"/>
<evidence type="ECO:0000313" key="1">
    <source>
        <dbReference type="EMBL" id="KAK2189435.1"/>
    </source>
</evidence>
<keyword evidence="2" id="KW-1185">Reference proteome</keyword>
<accession>A0AAD9P7D5</accession>
<protein>
    <submittedName>
        <fullName evidence="1">Uncharacterized protein</fullName>
    </submittedName>
</protein>